<gene>
    <name evidence="3" type="ORF">CkaCkLH20_12532</name>
</gene>
<evidence type="ECO:0000313" key="4">
    <source>
        <dbReference type="Proteomes" id="UP000781932"/>
    </source>
</evidence>
<proteinExistence type="predicted"/>
<evidence type="ECO:0000256" key="2">
    <source>
        <dbReference type="SAM" id="SignalP"/>
    </source>
</evidence>
<organism evidence="3 4">
    <name type="scientific">Colletotrichum karsti</name>
    <dbReference type="NCBI Taxonomy" id="1095194"/>
    <lineage>
        <taxon>Eukaryota</taxon>
        <taxon>Fungi</taxon>
        <taxon>Dikarya</taxon>
        <taxon>Ascomycota</taxon>
        <taxon>Pezizomycotina</taxon>
        <taxon>Sordariomycetes</taxon>
        <taxon>Hypocreomycetidae</taxon>
        <taxon>Glomerellales</taxon>
        <taxon>Glomerellaceae</taxon>
        <taxon>Colletotrichum</taxon>
        <taxon>Colletotrichum boninense species complex</taxon>
    </lineage>
</organism>
<comment type="caution">
    <text evidence="3">The sequence shown here is derived from an EMBL/GenBank/DDBJ whole genome shotgun (WGS) entry which is preliminary data.</text>
</comment>
<protein>
    <submittedName>
        <fullName evidence="3">Uncharacterized protein</fullName>
    </submittedName>
</protein>
<dbReference type="Proteomes" id="UP000781932">
    <property type="component" value="Unassembled WGS sequence"/>
</dbReference>
<feature type="compositionally biased region" description="Basic residues" evidence="1">
    <location>
        <begin position="67"/>
        <end position="76"/>
    </location>
</feature>
<evidence type="ECO:0000256" key="1">
    <source>
        <dbReference type="SAM" id="MobiDB-lite"/>
    </source>
</evidence>
<feature type="compositionally biased region" description="Basic and acidic residues" evidence="1">
    <location>
        <begin position="103"/>
        <end position="128"/>
    </location>
</feature>
<reference evidence="3" key="1">
    <citation type="submission" date="2020-03" db="EMBL/GenBank/DDBJ databases">
        <authorList>
            <person name="He L."/>
        </authorList>
    </citation>
    <scope>NUCLEOTIDE SEQUENCE</scope>
    <source>
        <strain evidence="3">CkLH20</strain>
    </source>
</reference>
<keyword evidence="2" id="KW-0732">Signal</keyword>
<name>A0A9P6LE32_9PEZI</name>
<accession>A0A9P6LE32</accession>
<dbReference type="EMBL" id="JAATWM020000061">
    <property type="protein sequence ID" value="KAF9869923.1"/>
    <property type="molecule type" value="Genomic_DNA"/>
</dbReference>
<reference evidence="3" key="2">
    <citation type="submission" date="2020-11" db="EMBL/GenBank/DDBJ databases">
        <title>Whole genome sequencing of Colletotrichum sp.</title>
        <authorList>
            <person name="Li H."/>
        </authorList>
    </citation>
    <scope>NUCLEOTIDE SEQUENCE</scope>
    <source>
        <strain evidence="3">CkLH20</strain>
    </source>
</reference>
<sequence>MHMPTFGQVATLGMAFFAVAALANPVAEPLEADIVERSADIVARGEGIAAIGGAEVLARNAALEQRNKKKKCKRTHSKDYCSDSDDDKKKKDNKKKQCKRNKKGDCSDSDDDKKKGNQKGNQKDDKKGGNKGYYRRHANADVEDLE</sequence>
<dbReference type="GeneID" id="62168319"/>
<feature type="region of interest" description="Disordered" evidence="1">
    <location>
        <begin position="65"/>
        <end position="146"/>
    </location>
</feature>
<dbReference type="OrthoDB" id="4851446at2759"/>
<evidence type="ECO:0000313" key="3">
    <source>
        <dbReference type="EMBL" id="KAF9869923.1"/>
    </source>
</evidence>
<feature type="chain" id="PRO_5040221734" evidence="2">
    <location>
        <begin position="24"/>
        <end position="146"/>
    </location>
</feature>
<dbReference type="AlphaFoldDB" id="A0A9P6LE32"/>
<feature type="compositionally biased region" description="Basic and acidic residues" evidence="1">
    <location>
        <begin position="77"/>
        <end position="90"/>
    </location>
</feature>
<feature type="signal peptide" evidence="2">
    <location>
        <begin position="1"/>
        <end position="23"/>
    </location>
</feature>
<keyword evidence="4" id="KW-1185">Reference proteome</keyword>
<feature type="compositionally biased region" description="Basic residues" evidence="1">
    <location>
        <begin position="91"/>
        <end position="102"/>
    </location>
</feature>
<dbReference type="RefSeq" id="XP_038739384.1">
    <property type="nucleotide sequence ID" value="XM_038895245.1"/>
</dbReference>